<proteinExistence type="predicted"/>
<dbReference type="AlphaFoldDB" id="A0A0D2NNU1"/>
<dbReference type="SUPFAM" id="SSF56601">
    <property type="entry name" value="beta-lactamase/transpeptidase-like"/>
    <property type="match status" value="1"/>
</dbReference>
<dbReference type="EMBL" id="KN817567">
    <property type="protein sequence ID" value="KJA20479.1"/>
    <property type="molecule type" value="Genomic_DNA"/>
</dbReference>
<dbReference type="OMA" id="RKGSMMW"/>
<sequence length="414" mass="45006">MAPTLSVDAKATLDGLLADAIAESRVPGVFFAAATAEGELYSGSAGLKSFQDPAAGAVDADSVFWICSMTKLVVTVAIIQLIERGAIGYDTPVDTVIPELANPLVVDDALAREYTYKPAQTKILVRHLLNHSSGLHYYPAHWKASPYDLGRAYNGVSYEGDHSPAKFFELIRNGLPGVPLAFEPGTSWAYGWNCDIVALIVERLTHQTIEEYCKEQIFGPIGMPSTTFLLTESAKKNLVKLAYRRKDGQVEKWSGQLRLIEQDPEKVGIMLGGIGIYSNLPDYLSFLRHILLAKDGRASSPILSAPSASALFAPSLPAHFSAQIEQFTQWPDCNFGYGLCLANSDWAGKRRKGSGFWYGWAGTYYFMDPATGIAVVYGTQVVPTTDVEVVALWDRLERALYAGLTSGGTSSSIN</sequence>
<protein>
    <recommendedName>
        <fullName evidence="1">Beta-lactamase-related domain-containing protein</fullName>
    </recommendedName>
</protein>
<evidence type="ECO:0000313" key="3">
    <source>
        <dbReference type="Proteomes" id="UP000054270"/>
    </source>
</evidence>
<reference evidence="3" key="1">
    <citation type="submission" date="2014-04" db="EMBL/GenBank/DDBJ databases">
        <title>Evolutionary Origins and Diversification of the Mycorrhizal Mutualists.</title>
        <authorList>
            <consortium name="DOE Joint Genome Institute"/>
            <consortium name="Mycorrhizal Genomics Consortium"/>
            <person name="Kohler A."/>
            <person name="Kuo A."/>
            <person name="Nagy L.G."/>
            <person name="Floudas D."/>
            <person name="Copeland A."/>
            <person name="Barry K.W."/>
            <person name="Cichocki N."/>
            <person name="Veneault-Fourrey C."/>
            <person name="LaButti K."/>
            <person name="Lindquist E.A."/>
            <person name="Lipzen A."/>
            <person name="Lundell T."/>
            <person name="Morin E."/>
            <person name="Murat C."/>
            <person name="Riley R."/>
            <person name="Ohm R."/>
            <person name="Sun H."/>
            <person name="Tunlid A."/>
            <person name="Henrissat B."/>
            <person name="Grigoriev I.V."/>
            <person name="Hibbett D.S."/>
            <person name="Martin F."/>
        </authorList>
    </citation>
    <scope>NUCLEOTIDE SEQUENCE [LARGE SCALE GENOMIC DNA]</scope>
    <source>
        <strain evidence="3">FD-334 SS-4</strain>
    </source>
</reference>
<dbReference type="Pfam" id="PF00144">
    <property type="entry name" value="Beta-lactamase"/>
    <property type="match status" value="1"/>
</dbReference>
<dbReference type="PANTHER" id="PTHR43283:SF3">
    <property type="entry name" value="BETA-LACTAMASE FAMILY PROTEIN (AFU_ORTHOLOGUE AFUA_5G07500)"/>
    <property type="match status" value="1"/>
</dbReference>
<evidence type="ECO:0000313" key="2">
    <source>
        <dbReference type="EMBL" id="KJA20479.1"/>
    </source>
</evidence>
<dbReference type="PANTHER" id="PTHR43283">
    <property type="entry name" value="BETA-LACTAMASE-RELATED"/>
    <property type="match status" value="1"/>
</dbReference>
<dbReference type="Gene3D" id="3.40.710.10">
    <property type="entry name" value="DD-peptidase/beta-lactamase superfamily"/>
    <property type="match status" value="1"/>
</dbReference>
<name>A0A0D2NNU1_HYPSF</name>
<dbReference type="Proteomes" id="UP000054270">
    <property type="component" value="Unassembled WGS sequence"/>
</dbReference>
<accession>A0A0D2NNU1</accession>
<dbReference type="OrthoDB" id="428260at2759"/>
<keyword evidence="3" id="KW-1185">Reference proteome</keyword>
<dbReference type="InterPro" id="IPR001466">
    <property type="entry name" value="Beta-lactam-related"/>
</dbReference>
<dbReference type="STRING" id="945553.A0A0D2NNU1"/>
<dbReference type="InterPro" id="IPR050789">
    <property type="entry name" value="Diverse_Enzym_Activities"/>
</dbReference>
<evidence type="ECO:0000259" key="1">
    <source>
        <dbReference type="Pfam" id="PF00144"/>
    </source>
</evidence>
<organism evidence="2 3">
    <name type="scientific">Hypholoma sublateritium (strain FD-334 SS-4)</name>
    <dbReference type="NCBI Taxonomy" id="945553"/>
    <lineage>
        <taxon>Eukaryota</taxon>
        <taxon>Fungi</taxon>
        <taxon>Dikarya</taxon>
        <taxon>Basidiomycota</taxon>
        <taxon>Agaricomycotina</taxon>
        <taxon>Agaricomycetes</taxon>
        <taxon>Agaricomycetidae</taxon>
        <taxon>Agaricales</taxon>
        <taxon>Agaricineae</taxon>
        <taxon>Strophariaceae</taxon>
        <taxon>Hypholoma</taxon>
    </lineage>
</organism>
<gene>
    <name evidence="2" type="ORF">HYPSUDRAFT_43182</name>
</gene>
<feature type="domain" description="Beta-lactamase-related" evidence="1">
    <location>
        <begin position="14"/>
        <end position="387"/>
    </location>
</feature>
<dbReference type="InterPro" id="IPR012338">
    <property type="entry name" value="Beta-lactam/transpept-like"/>
</dbReference>